<evidence type="ECO:0000313" key="10">
    <source>
        <dbReference type="Proteomes" id="UP000446348"/>
    </source>
</evidence>
<dbReference type="GO" id="GO:0005737">
    <property type="term" value="C:cytoplasm"/>
    <property type="evidence" value="ECO:0007669"/>
    <property type="project" value="UniProtKB-SubCell"/>
</dbReference>
<dbReference type="PANTHER" id="PTHR35794:SF2">
    <property type="entry name" value="CELL DIVISION PROTEIN DIVIVA"/>
    <property type="match status" value="1"/>
</dbReference>
<feature type="compositionally biased region" description="Basic and acidic residues" evidence="8">
    <location>
        <begin position="245"/>
        <end position="267"/>
    </location>
</feature>
<dbReference type="Pfam" id="PF05103">
    <property type="entry name" value="DivIVA"/>
    <property type="match status" value="1"/>
</dbReference>
<gene>
    <name evidence="9" type="ORF">D3Z39_01675</name>
</gene>
<evidence type="ECO:0000256" key="6">
    <source>
        <dbReference type="ARBA" id="ARBA00023306"/>
    </source>
</evidence>
<dbReference type="RefSeq" id="WP_160208333.1">
    <property type="nucleotide sequence ID" value="NZ_CAMUSJ010000069.1"/>
</dbReference>
<proteinExistence type="inferred from homology"/>
<dbReference type="InterPro" id="IPR007793">
    <property type="entry name" value="DivIVA_fam"/>
</dbReference>
<name>A0A845RCP5_9FIRM</name>
<evidence type="ECO:0000256" key="2">
    <source>
        <dbReference type="ARBA" id="ARBA00009008"/>
    </source>
</evidence>
<dbReference type="NCBIfam" id="TIGR03544">
    <property type="entry name" value="DivI1A_domain"/>
    <property type="match status" value="1"/>
</dbReference>
<dbReference type="EMBL" id="QXWZ01000002">
    <property type="protein sequence ID" value="NBI77594.1"/>
    <property type="molecule type" value="Genomic_DNA"/>
</dbReference>
<comment type="subcellular location">
    <subcellularLocation>
        <location evidence="1">Cytoplasm</location>
    </subcellularLocation>
</comment>
<protein>
    <submittedName>
        <fullName evidence="9">DivIVA domain-containing protein</fullName>
    </submittedName>
</protein>
<keyword evidence="6" id="KW-0131">Cell cycle</keyword>
<dbReference type="GO" id="GO:0051301">
    <property type="term" value="P:cell division"/>
    <property type="evidence" value="ECO:0007669"/>
    <property type="project" value="UniProtKB-KW"/>
</dbReference>
<dbReference type="Proteomes" id="UP000446348">
    <property type="component" value="Unassembled WGS sequence"/>
</dbReference>
<evidence type="ECO:0000256" key="1">
    <source>
        <dbReference type="ARBA" id="ARBA00004496"/>
    </source>
</evidence>
<dbReference type="AlphaFoldDB" id="A0A845RCP5"/>
<comment type="similarity">
    <text evidence="2">Belongs to the DivIVA family.</text>
</comment>
<dbReference type="PANTHER" id="PTHR35794">
    <property type="entry name" value="CELL DIVISION PROTEIN DIVIVA"/>
    <property type="match status" value="1"/>
</dbReference>
<evidence type="ECO:0000256" key="8">
    <source>
        <dbReference type="SAM" id="MobiDB-lite"/>
    </source>
</evidence>
<dbReference type="Gene3D" id="1.20.5.620">
    <property type="entry name" value="F1F0 ATP synthase subunit B, membrane domain"/>
    <property type="match status" value="1"/>
</dbReference>
<dbReference type="OrthoDB" id="9815492at2"/>
<evidence type="ECO:0000256" key="7">
    <source>
        <dbReference type="SAM" id="Coils"/>
    </source>
</evidence>
<keyword evidence="5 7" id="KW-0175">Coiled coil</keyword>
<dbReference type="Gene3D" id="6.10.250.660">
    <property type="match status" value="1"/>
</dbReference>
<reference evidence="9 10" key="1">
    <citation type="submission" date="2018-08" db="EMBL/GenBank/DDBJ databases">
        <title>Murine metabolic-syndrome-specific gut microbial biobank.</title>
        <authorList>
            <person name="Liu C."/>
        </authorList>
    </citation>
    <scope>NUCLEOTIDE SEQUENCE [LARGE SCALE GENOMIC DNA]</scope>
    <source>
        <strain evidence="9 10">X69</strain>
    </source>
</reference>
<keyword evidence="3" id="KW-0963">Cytoplasm</keyword>
<keyword evidence="4" id="KW-0132">Cell division</keyword>
<evidence type="ECO:0000256" key="5">
    <source>
        <dbReference type="ARBA" id="ARBA00023054"/>
    </source>
</evidence>
<sequence length="273" mass="31090">MLNPNEIANKRFDKVMGQKYRADEVDNYLAQVADSMNDLLEEKQELEKKLIVLADKLEEYKDDEESLRSALLGAQKLGDSVVRDAKAKARDILEDAEARANMIVEDAKMEIERQQAGFVRMQREVATFKSKLQLAYKQHLELIASIPVDENVVNPVMKKTQPKPPEAPAESDEPSESVPEQTEMEDAGDFPADSPENPDGLADLPAQEDGYPPEEDELPPLTYSEEDSFQYEETDEYIPDGEPEEPARRESRFGPLKFGREFDLKRNDGKRRR</sequence>
<evidence type="ECO:0000313" key="9">
    <source>
        <dbReference type="EMBL" id="NBI77594.1"/>
    </source>
</evidence>
<dbReference type="InterPro" id="IPR019933">
    <property type="entry name" value="DivIVA_domain"/>
</dbReference>
<feature type="region of interest" description="Disordered" evidence="8">
    <location>
        <begin position="156"/>
        <end position="273"/>
    </location>
</feature>
<organism evidence="9 10">
    <name type="scientific">Anaerotruncus colihominis</name>
    <dbReference type="NCBI Taxonomy" id="169435"/>
    <lineage>
        <taxon>Bacteria</taxon>
        <taxon>Bacillati</taxon>
        <taxon>Bacillota</taxon>
        <taxon>Clostridia</taxon>
        <taxon>Eubacteriales</taxon>
        <taxon>Oscillospiraceae</taxon>
        <taxon>Anaerotruncus</taxon>
    </lineage>
</organism>
<evidence type="ECO:0000256" key="3">
    <source>
        <dbReference type="ARBA" id="ARBA00022490"/>
    </source>
</evidence>
<feature type="compositionally biased region" description="Acidic residues" evidence="8">
    <location>
        <begin position="211"/>
        <end position="244"/>
    </location>
</feature>
<evidence type="ECO:0000256" key="4">
    <source>
        <dbReference type="ARBA" id="ARBA00022618"/>
    </source>
</evidence>
<accession>A0A845RCP5</accession>
<comment type="caution">
    <text evidence="9">The sequence shown here is derived from an EMBL/GenBank/DDBJ whole genome shotgun (WGS) entry which is preliminary data.</text>
</comment>
<feature type="coiled-coil region" evidence="7">
    <location>
        <begin position="29"/>
        <end position="63"/>
    </location>
</feature>